<organism evidence="2 3">
    <name type="scientific">Grimontia marina</name>
    <dbReference type="NCBI Taxonomy" id="646534"/>
    <lineage>
        <taxon>Bacteria</taxon>
        <taxon>Pseudomonadati</taxon>
        <taxon>Pseudomonadota</taxon>
        <taxon>Gammaproteobacteria</taxon>
        <taxon>Vibrionales</taxon>
        <taxon>Vibrionaceae</taxon>
        <taxon>Grimontia</taxon>
    </lineage>
</organism>
<accession>A0A128F2V4</accession>
<proteinExistence type="predicted"/>
<feature type="chain" id="PRO_5007281934" evidence="1">
    <location>
        <begin position="30"/>
        <end position="389"/>
    </location>
</feature>
<keyword evidence="3" id="KW-1185">Reference proteome</keyword>
<dbReference type="EMBL" id="FIZY01000011">
    <property type="protein sequence ID" value="CZF80875.1"/>
    <property type="molecule type" value="Genomic_DNA"/>
</dbReference>
<feature type="signal peptide" evidence="1">
    <location>
        <begin position="1"/>
        <end position="29"/>
    </location>
</feature>
<reference evidence="3" key="1">
    <citation type="submission" date="2016-02" db="EMBL/GenBank/DDBJ databases">
        <authorList>
            <person name="Rodrigo-Torres Lidia"/>
            <person name="Arahal R.David."/>
        </authorList>
    </citation>
    <scope>NUCLEOTIDE SEQUENCE [LARGE SCALE GENOMIC DNA]</scope>
    <source>
        <strain evidence="3">CECT 8713</strain>
    </source>
</reference>
<name>A0A128F2V4_9GAMM</name>
<keyword evidence="1" id="KW-0732">Signal</keyword>
<gene>
    <name evidence="2" type="ORF">GMA8713_01635</name>
</gene>
<dbReference type="OrthoDB" id="5915530at2"/>
<evidence type="ECO:0000313" key="2">
    <source>
        <dbReference type="EMBL" id="CZF80875.1"/>
    </source>
</evidence>
<evidence type="ECO:0000256" key="1">
    <source>
        <dbReference type="SAM" id="SignalP"/>
    </source>
</evidence>
<dbReference type="AlphaFoldDB" id="A0A128F2V4"/>
<evidence type="ECO:0000313" key="3">
    <source>
        <dbReference type="Proteomes" id="UP000073601"/>
    </source>
</evidence>
<sequence length="389" mass="41931">MYSPSFKRLKSGKIFAGALLACFSTLSYSGSHSITWNDIGDPLWAQNPHLIGVGDLSPRERIWAASDIASRSDKSASLSQRISTQDGTWLKGNRHRAFDLYLESDITPTDSDAKGDLIQALMGNESTDGKNYCKAFLDLPGGLDGVWNGGWAGHSAAISVGGGSSPSTSISLTLATECDPVHNGYGFNVALGASLSNPFFDAIELMQYALPIKFTFNAGVGANIKYAMGGGYTGWFNSVPHPIYINNRWRTPEYVYNTVSFNGWQNFSVGVAVGVGVTANLTGTVNTISASIPLRIEGGLTRDNNPKNWKFYVHAKGKASTKAFGGNIIGAVKAGFPPWTITLYAATLMSWSGYTLGERVWLDEYIKGKIVIDNNDPRISRLGSVRSII</sequence>
<dbReference type="RefSeq" id="WP_062707717.1">
    <property type="nucleotide sequence ID" value="NZ_CAWRCI010000011.1"/>
</dbReference>
<dbReference type="Proteomes" id="UP000073601">
    <property type="component" value="Unassembled WGS sequence"/>
</dbReference>
<protein>
    <submittedName>
        <fullName evidence="2">Uncharacterized protein</fullName>
    </submittedName>
</protein>